<sequence>MAEIASSADKERELAAEKVAGWVSETLDPQFAAVLSRSLDSMIALEDSETALESQLNAIAEISALGLAPADSIARVISARSWDQPWAAEYIEGLQEDLPIASQKPFKKPWRASR</sequence>
<gene>
    <name evidence="1" type="ORF">GCM10023198_07360</name>
</gene>
<proteinExistence type="predicted"/>
<organism evidence="1 2">
    <name type="scientific">Promicromonospora umidemergens</name>
    <dbReference type="NCBI Taxonomy" id="629679"/>
    <lineage>
        <taxon>Bacteria</taxon>
        <taxon>Bacillati</taxon>
        <taxon>Actinomycetota</taxon>
        <taxon>Actinomycetes</taxon>
        <taxon>Micrococcales</taxon>
        <taxon>Promicromonosporaceae</taxon>
        <taxon>Promicromonospora</taxon>
    </lineage>
</organism>
<keyword evidence="2" id="KW-1185">Reference proteome</keyword>
<reference evidence="2" key="1">
    <citation type="journal article" date="2019" name="Int. J. Syst. Evol. Microbiol.">
        <title>The Global Catalogue of Microorganisms (GCM) 10K type strain sequencing project: providing services to taxonomists for standard genome sequencing and annotation.</title>
        <authorList>
            <consortium name="The Broad Institute Genomics Platform"/>
            <consortium name="The Broad Institute Genome Sequencing Center for Infectious Disease"/>
            <person name="Wu L."/>
            <person name="Ma J."/>
        </authorList>
    </citation>
    <scope>NUCLEOTIDE SEQUENCE [LARGE SCALE GENOMIC DNA]</scope>
    <source>
        <strain evidence="2">JCM 17975</strain>
    </source>
</reference>
<dbReference type="Proteomes" id="UP001500843">
    <property type="component" value="Unassembled WGS sequence"/>
</dbReference>
<comment type="caution">
    <text evidence="1">The sequence shown here is derived from an EMBL/GenBank/DDBJ whole genome shotgun (WGS) entry which is preliminary data.</text>
</comment>
<accession>A0ABP8WK32</accession>
<protein>
    <submittedName>
        <fullName evidence="1">Uncharacterized protein</fullName>
    </submittedName>
</protein>
<dbReference type="RefSeq" id="WP_253878077.1">
    <property type="nucleotide sequence ID" value="NZ_BAABHM010000005.1"/>
</dbReference>
<evidence type="ECO:0000313" key="1">
    <source>
        <dbReference type="EMBL" id="GAA4691092.1"/>
    </source>
</evidence>
<dbReference type="EMBL" id="BAABHM010000005">
    <property type="protein sequence ID" value="GAA4691092.1"/>
    <property type="molecule type" value="Genomic_DNA"/>
</dbReference>
<name>A0ABP8WK32_9MICO</name>
<evidence type="ECO:0000313" key="2">
    <source>
        <dbReference type="Proteomes" id="UP001500843"/>
    </source>
</evidence>